<evidence type="ECO:0000313" key="2">
    <source>
        <dbReference type="EMBL" id="MCE5973977.1"/>
    </source>
</evidence>
<evidence type="ECO:0000259" key="1">
    <source>
        <dbReference type="Pfam" id="PF01863"/>
    </source>
</evidence>
<dbReference type="InterPro" id="IPR053136">
    <property type="entry name" value="UTP_pyrophosphatase-like"/>
</dbReference>
<accession>A0ABS8YVW2</accession>
<dbReference type="Gene3D" id="3.30.2010.10">
    <property type="entry name" value="Metalloproteases ('zincins'), catalytic domain"/>
    <property type="match status" value="1"/>
</dbReference>
<proteinExistence type="predicted"/>
<evidence type="ECO:0000313" key="3">
    <source>
        <dbReference type="Proteomes" id="UP001521181"/>
    </source>
</evidence>
<name>A0ABS8YVW2_9RHOB</name>
<dbReference type="EMBL" id="JAJUOS010000007">
    <property type="protein sequence ID" value="MCE5973977.1"/>
    <property type="molecule type" value="Genomic_DNA"/>
</dbReference>
<dbReference type="Pfam" id="PF01863">
    <property type="entry name" value="YgjP-like"/>
    <property type="match status" value="1"/>
</dbReference>
<dbReference type="CDD" id="cd07344">
    <property type="entry name" value="M48_yhfN_like"/>
    <property type="match status" value="1"/>
</dbReference>
<reference evidence="2 3" key="1">
    <citation type="submission" date="2021-12" db="EMBL/GenBank/DDBJ databases">
        <title>Sinirhodobacter sp. WL0062 is a bacterium isolated from seawater.</title>
        <authorList>
            <person name="Wang L."/>
            <person name="He W."/>
            <person name="Zhang D.-F."/>
        </authorList>
    </citation>
    <scope>NUCLEOTIDE SEQUENCE [LARGE SCALE GENOMIC DNA]</scope>
    <source>
        <strain evidence="2 3">WL0062</strain>
    </source>
</reference>
<protein>
    <submittedName>
        <fullName evidence="2">M48 family metallopeptidase</fullName>
    </submittedName>
</protein>
<dbReference type="Proteomes" id="UP001521181">
    <property type="component" value="Unassembled WGS sequence"/>
</dbReference>
<gene>
    <name evidence="2" type="ORF">LZA78_10825</name>
</gene>
<dbReference type="RefSeq" id="WP_233676946.1">
    <property type="nucleotide sequence ID" value="NZ_JAJUOS010000007.1"/>
</dbReference>
<dbReference type="PANTHER" id="PTHR30399">
    <property type="entry name" value="UNCHARACTERIZED PROTEIN YGJP"/>
    <property type="match status" value="1"/>
</dbReference>
<comment type="caution">
    <text evidence="2">The sequence shown here is derived from an EMBL/GenBank/DDBJ whole genome shotgun (WGS) entry which is preliminary data.</text>
</comment>
<feature type="domain" description="YgjP-like metallopeptidase" evidence="1">
    <location>
        <begin position="24"/>
        <end position="219"/>
    </location>
</feature>
<dbReference type="InterPro" id="IPR002725">
    <property type="entry name" value="YgjP-like_metallopeptidase"/>
</dbReference>
<dbReference type="PANTHER" id="PTHR30399:SF1">
    <property type="entry name" value="UTP PYROPHOSPHATASE"/>
    <property type="match status" value="1"/>
</dbReference>
<keyword evidence="3" id="KW-1185">Reference proteome</keyword>
<sequence length="230" mass="25974">MSRLILPEMPEIALQLRRSARARRFSLRVSRIDGQVTLTLPARAREAEALAFARSQAEWLRRTLAAMPDVSRPVFGGTIPFEGRQMMLVPGAVRAPKVEDDRLILAAGEDRLGARLEAFFKHCARRRLQAATEGYATALGRPFKRITLRDTRSRWGSCAHDGSLSYSWRLIMAPPGVLDYVAAHEVAHLAEMNHSQAFWDVVERLRPGYGPERAWLKRHGGALHAIRFRD</sequence>
<organism evidence="2 3">
    <name type="scientific">Rhodobacter flavimaris</name>
    <dbReference type="NCBI Taxonomy" id="2907145"/>
    <lineage>
        <taxon>Bacteria</taxon>
        <taxon>Pseudomonadati</taxon>
        <taxon>Pseudomonadota</taxon>
        <taxon>Alphaproteobacteria</taxon>
        <taxon>Rhodobacterales</taxon>
        <taxon>Rhodobacter group</taxon>
        <taxon>Rhodobacter</taxon>
    </lineage>
</organism>